<dbReference type="EMBL" id="LSBJ02000012">
    <property type="protein sequence ID" value="OAQ59018.1"/>
    <property type="molecule type" value="Genomic_DNA"/>
</dbReference>
<dbReference type="RefSeq" id="XP_018137098.1">
    <property type="nucleotide sequence ID" value="XM_018289679.1"/>
</dbReference>
<proteinExistence type="predicted"/>
<name>A0A179F0T8_METCM</name>
<evidence type="ECO:0000256" key="1">
    <source>
        <dbReference type="ARBA" id="ARBA00022737"/>
    </source>
</evidence>
<dbReference type="KEGG" id="pchm:VFPPC_11517"/>
<gene>
    <name evidence="4" type="ORF">VFPPC_11517</name>
</gene>
<dbReference type="PROSITE" id="PS50088">
    <property type="entry name" value="ANK_REPEAT"/>
    <property type="match status" value="1"/>
</dbReference>
<dbReference type="CDD" id="cd09917">
    <property type="entry name" value="F-box_SF"/>
    <property type="match status" value="1"/>
</dbReference>
<evidence type="ECO:0000256" key="3">
    <source>
        <dbReference type="PROSITE-ProRule" id="PRU00023"/>
    </source>
</evidence>
<dbReference type="SUPFAM" id="SSF81383">
    <property type="entry name" value="F-box domain"/>
    <property type="match status" value="1"/>
</dbReference>
<dbReference type="PANTHER" id="PTHR24198:SF165">
    <property type="entry name" value="ANKYRIN REPEAT-CONTAINING PROTEIN-RELATED"/>
    <property type="match status" value="1"/>
</dbReference>
<dbReference type="Gene3D" id="1.25.40.20">
    <property type="entry name" value="Ankyrin repeat-containing domain"/>
    <property type="match status" value="1"/>
</dbReference>
<dbReference type="SUPFAM" id="SSF48403">
    <property type="entry name" value="Ankyrin repeat"/>
    <property type="match status" value="1"/>
</dbReference>
<dbReference type="OrthoDB" id="341259at2759"/>
<dbReference type="Proteomes" id="UP000078397">
    <property type="component" value="Unassembled WGS sequence"/>
</dbReference>
<keyword evidence="2 3" id="KW-0040">ANK repeat</keyword>
<organism evidence="4 5">
    <name type="scientific">Pochonia chlamydosporia 170</name>
    <dbReference type="NCBI Taxonomy" id="1380566"/>
    <lineage>
        <taxon>Eukaryota</taxon>
        <taxon>Fungi</taxon>
        <taxon>Dikarya</taxon>
        <taxon>Ascomycota</taxon>
        <taxon>Pezizomycotina</taxon>
        <taxon>Sordariomycetes</taxon>
        <taxon>Hypocreomycetidae</taxon>
        <taxon>Hypocreales</taxon>
        <taxon>Clavicipitaceae</taxon>
        <taxon>Pochonia</taxon>
    </lineage>
</organism>
<dbReference type="AlphaFoldDB" id="A0A179F0T8"/>
<comment type="caution">
    <text evidence="4">The sequence shown here is derived from an EMBL/GenBank/DDBJ whole genome shotgun (WGS) entry which is preliminary data.</text>
</comment>
<dbReference type="STRING" id="1380566.A0A179F0T8"/>
<reference evidence="4 5" key="1">
    <citation type="journal article" date="2016" name="PLoS Pathog.">
        <title>Biosynthesis of antibiotic leucinostatins in bio-control fungus Purpureocillium lilacinum and their inhibition on phytophthora revealed by genome mining.</title>
        <authorList>
            <person name="Wang G."/>
            <person name="Liu Z."/>
            <person name="Lin R."/>
            <person name="Li E."/>
            <person name="Mao Z."/>
            <person name="Ling J."/>
            <person name="Yang Y."/>
            <person name="Yin W.B."/>
            <person name="Xie B."/>
        </authorList>
    </citation>
    <scope>NUCLEOTIDE SEQUENCE [LARGE SCALE GENOMIC DNA]</scope>
    <source>
        <strain evidence="4">170</strain>
    </source>
</reference>
<dbReference type="Pfam" id="PF12796">
    <property type="entry name" value="Ank_2"/>
    <property type="match status" value="1"/>
</dbReference>
<evidence type="ECO:0000313" key="4">
    <source>
        <dbReference type="EMBL" id="OAQ59018.1"/>
    </source>
</evidence>
<keyword evidence="5" id="KW-1185">Reference proteome</keyword>
<dbReference type="InterPro" id="IPR036047">
    <property type="entry name" value="F-box-like_dom_sf"/>
</dbReference>
<dbReference type="InterPro" id="IPR036770">
    <property type="entry name" value="Ankyrin_rpt-contain_sf"/>
</dbReference>
<sequence>MSSRQSLGEADCRGYISTPKLPAELWLHIAEYLDESHINSLSQSSRGLHKALIWYLYTRNCRSSHTALLWAARNSVLPVIKVLLSVPCIDVNAKDHFNQTALSLAAQNGHTTAVSLLLTTPGIDVNSLDTYNRSALCHAAQNGFEPIVDALLQVRDIETNSGTVYEDTPLYLSIANGHEAITVKLLKTTNFGPIDGAGLAPLAQAAFLNQNVVVNKILEMNTVDADKSDHKSPNIAGKSQSYGRKGRAVLQFWASYHATQLRNQ</sequence>
<dbReference type="InterPro" id="IPR002110">
    <property type="entry name" value="Ankyrin_rpt"/>
</dbReference>
<feature type="repeat" description="ANK" evidence="3">
    <location>
        <begin position="97"/>
        <end position="130"/>
    </location>
</feature>
<keyword evidence="1" id="KW-0677">Repeat</keyword>
<evidence type="ECO:0000256" key="2">
    <source>
        <dbReference type="ARBA" id="ARBA00023043"/>
    </source>
</evidence>
<protein>
    <submittedName>
        <fullName evidence="4">Ankyrin repeats (3 copies) domain-containing protein</fullName>
    </submittedName>
</protein>
<dbReference type="GeneID" id="28853673"/>
<dbReference type="SMART" id="SM00248">
    <property type="entry name" value="ANK"/>
    <property type="match status" value="4"/>
</dbReference>
<dbReference type="PANTHER" id="PTHR24198">
    <property type="entry name" value="ANKYRIN REPEAT AND PROTEIN KINASE DOMAIN-CONTAINING PROTEIN"/>
    <property type="match status" value="1"/>
</dbReference>
<evidence type="ECO:0000313" key="5">
    <source>
        <dbReference type="Proteomes" id="UP000078397"/>
    </source>
</evidence>
<accession>A0A179F0T8</accession>